<accession>A0ABU1BNL8</accession>
<keyword evidence="6" id="KW-1185">Reference proteome</keyword>
<dbReference type="Pfam" id="PF00563">
    <property type="entry name" value="EAL"/>
    <property type="match status" value="1"/>
</dbReference>
<dbReference type="InterPro" id="IPR029787">
    <property type="entry name" value="Nucleotide_cyclase"/>
</dbReference>
<dbReference type="PROSITE" id="PS50112">
    <property type="entry name" value="PAS"/>
    <property type="match status" value="3"/>
</dbReference>
<dbReference type="CDD" id="cd01949">
    <property type="entry name" value="GGDEF"/>
    <property type="match status" value="1"/>
</dbReference>
<dbReference type="Pfam" id="PF08447">
    <property type="entry name" value="PAS_3"/>
    <property type="match status" value="4"/>
</dbReference>
<dbReference type="CDD" id="cd00130">
    <property type="entry name" value="PAS"/>
    <property type="match status" value="4"/>
</dbReference>
<dbReference type="RefSeq" id="WP_338435634.1">
    <property type="nucleotide sequence ID" value="NZ_JAUYVH010000002.1"/>
</dbReference>
<dbReference type="InterPro" id="IPR001633">
    <property type="entry name" value="EAL_dom"/>
</dbReference>
<feature type="domain" description="PAS" evidence="1">
    <location>
        <begin position="524"/>
        <end position="596"/>
    </location>
</feature>
<dbReference type="SMART" id="SM00086">
    <property type="entry name" value="PAC"/>
    <property type="match status" value="5"/>
</dbReference>
<dbReference type="Gene3D" id="3.30.70.270">
    <property type="match status" value="1"/>
</dbReference>
<dbReference type="SUPFAM" id="SSF55785">
    <property type="entry name" value="PYP-like sensor domain (PAS domain)"/>
    <property type="match status" value="5"/>
</dbReference>
<dbReference type="Pfam" id="PF13426">
    <property type="entry name" value="PAS_9"/>
    <property type="match status" value="1"/>
</dbReference>
<dbReference type="InterPro" id="IPR001610">
    <property type="entry name" value="PAC"/>
</dbReference>
<feature type="domain" description="EAL" evidence="3">
    <location>
        <begin position="827"/>
        <end position="1080"/>
    </location>
</feature>
<comment type="caution">
    <text evidence="5">The sequence shown here is derived from an EMBL/GenBank/DDBJ whole genome shotgun (WGS) entry which is preliminary data.</text>
</comment>
<sequence length="1087" mass="124473">MAIPAERFSPVGIDFQRSVDVVAIGIAHLDPGGYFLYANPKFCSFLGYAQNELRSLSLAELIHSGDREAALDQLGKLGNLHVDEVGTHIPENRFLHKRGYVVRANMQLSLVRSDDGSPQYFVAVIQDIEKIKRAEQALLDRKAILRATFDQAAIGITHISPKGYFIRANRKFTGMMDYSEPELFHMRLSDLCFEEDRPTAMIQFGSLSKGEKSTFTGEMRFLRKNGDWLWVRLTTSVIRDIDTDQPKFYVAVIEDISERKFAEEALRESEARFRVLVENTAQAIWETAADGSIVNDSPSWRAYTGQSLDEWMDCGWLNVVHPDDRRHAQEEWHYAISAKQPLNAEFRLRCARDGWRWTNVRAAPLLDTDGSVRKWVGMNIDISDRKRAEERLYHSEEFHRITAEAAKVGIWEIRVEGHLECVMSPLMSAMLGLPEHKPVFSREEWEANIFPEDREAIHASLHRLFTNQESDEVPFRVKWPDGSVHYLVARGNAIRGGNGMTSRVFGASIDLTEQRRIQEDLHIANERLRLAIESTGDGLWDWDFKNNTGYFSDRFKEIIGYASNEMPTYVTAWPSRIHPEDEARVMDEYEAYMEGKISSLTAEYRAECKDGIWKWVLSRAVLVRDEKDGKPHRMIGMLTDISERKKAEERIWRHANFDSLTQLPNRRLFRDRLEQEVRKAQRVRRAIALLFLDLDRFKQVNDLLGHDAGDLLLVQAAGRIENCVRETDTVARLGGDEFTVILSSLEDADRVERIAQKILIALAEPFRIGKEVVYVSGSVGIALFPDDAESAEELIRKADQAMYAAKNNGKNQFSYFTRLMDERAHQRLRLINELRMALELGQLSVAYQPVVELATRRIIKAEALLRWNHPYFGNVEPAYFVPLAEEAGLITEIGDWIFREAAASAKRWSGALGTAFQIGINKSPIQFLSKEQDTWVEYLREVDLPAQNITVEITEGLLLHASSEVCERLLEYRDAGIQVALDDFGVGYSSMSYLKKFDIDYLKIDQSFVQDMEDDENSRTIAESIIVMAHRLGLKVIAEGVETLRQREILNEAGCDYGQGYLFSKPLAAPEFERRFIRNEKPTFYPH</sequence>
<dbReference type="Gene3D" id="2.10.70.100">
    <property type="match status" value="1"/>
</dbReference>
<feature type="domain" description="PAC" evidence="2">
    <location>
        <begin position="342"/>
        <end position="394"/>
    </location>
</feature>
<dbReference type="SMART" id="SM00091">
    <property type="entry name" value="PAS"/>
    <property type="match status" value="5"/>
</dbReference>
<dbReference type="Gene3D" id="3.20.20.450">
    <property type="entry name" value="EAL domain"/>
    <property type="match status" value="1"/>
</dbReference>
<dbReference type="PROSITE" id="PS50887">
    <property type="entry name" value="GGDEF"/>
    <property type="match status" value="1"/>
</dbReference>
<evidence type="ECO:0000259" key="2">
    <source>
        <dbReference type="PROSITE" id="PS50113"/>
    </source>
</evidence>
<dbReference type="SUPFAM" id="SSF141868">
    <property type="entry name" value="EAL domain-like"/>
    <property type="match status" value="1"/>
</dbReference>
<dbReference type="InterPro" id="IPR000700">
    <property type="entry name" value="PAS-assoc_C"/>
</dbReference>
<dbReference type="InterPro" id="IPR000014">
    <property type="entry name" value="PAS"/>
</dbReference>
<dbReference type="PROSITE" id="PS50113">
    <property type="entry name" value="PAC"/>
    <property type="match status" value="5"/>
</dbReference>
<dbReference type="Gene3D" id="3.30.450.20">
    <property type="entry name" value="PAS domain"/>
    <property type="match status" value="5"/>
</dbReference>
<dbReference type="SUPFAM" id="SSF55073">
    <property type="entry name" value="Nucleotide cyclase"/>
    <property type="match status" value="1"/>
</dbReference>
<dbReference type="InterPro" id="IPR043128">
    <property type="entry name" value="Rev_trsase/Diguanyl_cyclase"/>
</dbReference>
<evidence type="ECO:0000259" key="3">
    <source>
        <dbReference type="PROSITE" id="PS50883"/>
    </source>
</evidence>
<dbReference type="Proteomes" id="UP001225596">
    <property type="component" value="Unassembled WGS sequence"/>
</dbReference>
<dbReference type="PANTHER" id="PTHR44757:SF2">
    <property type="entry name" value="BIOFILM ARCHITECTURE MAINTENANCE PROTEIN MBAA"/>
    <property type="match status" value="1"/>
</dbReference>
<feature type="domain" description="PAS" evidence="1">
    <location>
        <begin position="15"/>
        <end position="74"/>
    </location>
</feature>
<dbReference type="EMBL" id="JAUYVH010000002">
    <property type="protein sequence ID" value="MDQ9169699.1"/>
    <property type="molecule type" value="Genomic_DNA"/>
</dbReference>
<dbReference type="InterPro" id="IPR013655">
    <property type="entry name" value="PAS_fold_3"/>
</dbReference>
<protein>
    <submittedName>
        <fullName evidence="5">PAS domain S-box protein</fullName>
    </submittedName>
</protein>
<feature type="domain" description="PAC" evidence="2">
    <location>
        <begin position="215"/>
        <end position="268"/>
    </location>
</feature>
<evidence type="ECO:0000259" key="4">
    <source>
        <dbReference type="PROSITE" id="PS50887"/>
    </source>
</evidence>
<name>A0ABU1BNL8_9BURK</name>
<feature type="domain" description="PAC" evidence="2">
    <location>
        <begin position="600"/>
        <end position="653"/>
    </location>
</feature>
<dbReference type="InterPro" id="IPR000160">
    <property type="entry name" value="GGDEF_dom"/>
</dbReference>
<dbReference type="NCBIfam" id="TIGR00229">
    <property type="entry name" value="sensory_box"/>
    <property type="match status" value="5"/>
</dbReference>
<dbReference type="InterPro" id="IPR035919">
    <property type="entry name" value="EAL_sf"/>
</dbReference>
<gene>
    <name evidence="5" type="ORF">Q8A64_04660</name>
</gene>
<dbReference type="SMART" id="SM00267">
    <property type="entry name" value="GGDEF"/>
    <property type="match status" value="1"/>
</dbReference>
<dbReference type="SMART" id="SM00052">
    <property type="entry name" value="EAL"/>
    <property type="match status" value="1"/>
</dbReference>
<dbReference type="PANTHER" id="PTHR44757">
    <property type="entry name" value="DIGUANYLATE CYCLASE DGCP"/>
    <property type="match status" value="1"/>
</dbReference>
<feature type="domain" description="PAC" evidence="2">
    <location>
        <begin position="88"/>
        <end position="140"/>
    </location>
</feature>
<dbReference type="InterPro" id="IPR035965">
    <property type="entry name" value="PAS-like_dom_sf"/>
</dbReference>
<feature type="domain" description="GGDEF" evidence="4">
    <location>
        <begin position="685"/>
        <end position="818"/>
    </location>
</feature>
<dbReference type="Pfam" id="PF00990">
    <property type="entry name" value="GGDEF"/>
    <property type="match status" value="1"/>
</dbReference>
<evidence type="ECO:0000313" key="6">
    <source>
        <dbReference type="Proteomes" id="UP001225596"/>
    </source>
</evidence>
<organism evidence="5 6">
    <name type="scientific">Keguizhuia sedimenti</name>
    <dbReference type="NCBI Taxonomy" id="3064264"/>
    <lineage>
        <taxon>Bacteria</taxon>
        <taxon>Pseudomonadati</taxon>
        <taxon>Pseudomonadota</taxon>
        <taxon>Betaproteobacteria</taxon>
        <taxon>Burkholderiales</taxon>
        <taxon>Oxalobacteraceae</taxon>
        <taxon>Keguizhuia</taxon>
    </lineage>
</organism>
<dbReference type="NCBIfam" id="TIGR00254">
    <property type="entry name" value="GGDEF"/>
    <property type="match status" value="1"/>
</dbReference>
<evidence type="ECO:0000313" key="5">
    <source>
        <dbReference type="EMBL" id="MDQ9169699.1"/>
    </source>
</evidence>
<feature type="domain" description="PAS" evidence="1">
    <location>
        <begin position="269"/>
        <end position="339"/>
    </location>
</feature>
<evidence type="ECO:0000259" key="1">
    <source>
        <dbReference type="PROSITE" id="PS50112"/>
    </source>
</evidence>
<reference evidence="5 6" key="1">
    <citation type="submission" date="2023-08" db="EMBL/GenBank/DDBJ databases">
        <title>Oxalobacteraceae gen .nov., isolated from river sludge outside the plant.</title>
        <authorList>
            <person name="Zhao S.Y."/>
        </authorList>
    </citation>
    <scope>NUCLEOTIDE SEQUENCE [LARGE SCALE GENOMIC DNA]</scope>
    <source>
        <strain evidence="5 6">R-40</strain>
    </source>
</reference>
<dbReference type="InterPro" id="IPR052155">
    <property type="entry name" value="Biofilm_reg_signaling"/>
</dbReference>
<feature type="domain" description="PAC" evidence="2">
    <location>
        <begin position="471"/>
        <end position="523"/>
    </location>
</feature>
<proteinExistence type="predicted"/>
<dbReference type="PROSITE" id="PS50883">
    <property type="entry name" value="EAL"/>
    <property type="match status" value="1"/>
</dbReference>
<dbReference type="CDD" id="cd01948">
    <property type="entry name" value="EAL"/>
    <property type="match status" value="1"/>
</dbReference>